<dbReference type="OrthoDB" id="9798929at2"/>
<evidence type="ECO:0000256" key="2">
    <source>
        <dbReference type="ARBA" id="ARBA00022747"/>
    </source>
</evidence>
<dbReference type="InterPro" id="IPR052021">
    <property type="entry name" value="Type-I_RS_S_subunit"/>
</dbReference>
<evidence type="ECO:0000313" key="5">
    <source>
        <dbReference type="EMBL" id="TQV87562.1"/>
    </source>
</evidence>
<evidence type="ECO:0000256" key="3">
    <source>
        <dbReference type="ARBA" id="ARBA00023125"/>
    </source>
</evidence>
<dbReference type="EMBL" id="VIKS01000007">
    <property type="protein sequence ID" value="TQV87562.1"/>
    <property type="molecule type" value="Genomic_DNA"/>
</dbReference>
<dbReference type="Proteomes" id="UP000315439">
    <property type="component" value="Unassembled WGS sequence"/>
</dbReference>
<keyword evidence="5" id="KW-0540">Nuclease</keyword>
<proteinExistence type="inferred from homology"/>
<gene>
    <name evidence="5" type="ORF">FLL46_11870</name>
</gene>
<evidence type="ECO:0000256" key="1">
    <source>
        <dbReference type="ARBA" id="ARBA00010923"/>
    </source>
</evidence>
<dbReference type="Gene3D" id="3.90.220.20">
    <property type="entry name" value="DNA methylase specificity domains"/>
    <property type="match status" value="2"/>
</dbReference>
<keyword evidence="3" id="KW-0238">DNA-binding</keyword>
<dbReference type="GO" id="GO:0003677">
    <property type="term" value="F:DNA binding"/>
    <property type="evidence" value="ECO:0007669"/>
    <property type="project" value="UniProtKB-KW"/>
</dbReference>
<dbReference type="InterPro" id="IPR044946">
    <property type="entry name" value="Restrct_endonuc_typeI_TRD_sf"/>
</dbReference>
<dbReference type="AlphaFoldDB" id="A0A545UDL5"/>
<evidence type="ECO:0000313" key="6">
    <source>
        <dbReference type="Proteomes" id="UP000315439"/>
    </source>
</evidence>
<feature type="domain" description="Type I restriction modification DNA specificity" evidence="4">
    <location>
        <begin position="5"/>
        <end position="180"/>
    </location>
</feature>
<evidence type="ECO:0000259" key="4">
    <source>
        <dbReference type="Pfam" id="PF01420"/>
    </source>
</evidence>
<dbReference type="CDD" id="cd17246">
    <property type="entry name" value="RMtype1_S_SonII-TRD2-CR2_like"/>
    <property type="match status" value="1"/>
</dbReference>
<keyword evidence="6" id="KW-1185">Reference proteome</keyword>
<dbReference type="PANTHER" id="PTHR30408">
    <property type="entry name" value="TYPE-1 RESTRICTION ENZYME ECOKI SPECIFICITY PROTEIN"/>
    <property type="match status" value="1"/>
</dbReference>
<comment type="caution">
    <text evidence="5">The sequence shown here is derived from an EMBL/GenBank/DDBJ whole genome shotgun (WGS) entry which is preliminary data.</text>
</comment>
<dbReference type="SUPFAM" id="SSF116734">
    <property type="entry name" value="DNA methylase specificity domain"/>
    <property type="match status" value="2"/>
</dbReference>
<dbReference type="Pfam" id="PF01420">
    <property type="entry name" value="Methylase_S"/>
    <property type="match status" value="1"/>
</dbReference>
<keyword evidence="5" id="KW-0378">Hydrolase</keyword>
<dbReference type="GO" id="GO:0004519">
    <property type="term" value="F:endonuclease activity"/>
    <property type="evidence" value="ECO:0007669"/>
    <property type="project" value="UniProtKB-KW"/>
</dbReference>
<reference evidence="5 6" key="1">
    <citation type="submission" date="2019-07" db="EMBL/GenBank/DDBJ databases">
        <title>Draft genome for Aliikangiella sp. M105.</title>
        <authorList>
            <person name="Wang G."/>
        </authorList>
    </citation>
    <scope>NUCLEOTIDE SEQUENCE [LARGE SCALE GENOMIC DNA]</scope>
    <source>
        <strain evidence="5 6">M105</strain>
    </source>
</reference>
<organism evidence="5 6">
    <name type="scientific">Aliikangiella coralliicola</name>
    <dbReference type="NCBI Taxonomy" id="2592383"/>
    <lineage>
        <taxon>Bacteria</taxon>
        <taxon>Pseudomonadati</taxon>
        <taxon>Pseudomonadota</taxon>
        <taxon>Gammaproteobacteria</taxon>
        <taxon>Oceanospirillales</taxon>
        <taxon>Pleioneaceae</taxon>
        <taxon>Aliikangiella</taxon>
    </lineage>
</organism>
<keyword evidence="2" id="KW-0680">Restriction system</keyword>
<sequence>MSDFVSTIGDIAQVFDGPHATPKKIEEGPYFLSISSLEKGALDLSKSAHVSEEDFKKWTKRVTPKEGDVLFSYETRLGDAALMLPGITACLGRRMGLLRPNREKVIPEYLLYAYLSPAFQETIRANTIHGATVDRIALKEMPSFEIRIPPIDEQKRTVEVLKALDAKIELNRQTNQTLEQIAQAIFRSWFVDFDPTRAKIAAKQSGQDPERAAMAAISGKSLEEINRLCEEHDEHGSTNVAGAGSAGATLKQLKETAALFPDALVDSELGEIPAGWGTGKLSDLAEFKRERFEVSELTFENYISTENMLENKSGITRASSLPKVKTVPRFEKGDILVSNIRPYFKKIWLAHFEGGRSGDVLGFKCKEPDQVEYLYNFLYQDSFFEFMMLTSKGAKMPRGDKNAIQGLEIILPSNELRKRYSSLVKFFYPKSYELVRESETLKNIRNMLLPKLLSGDIDPLLDAEDKGYMYV</sequence>
<accession>A0A545UDL5</accession>
<dbReference type="RefSeq" id="WP_142893740.1">
    <property type="nucleotide sequence ID" value="NZ_ML660164.1"/>
</dbReference>
<name>A0A545UDL5_9GAMM</name>
<dbReference type="PANTHER" id="PTHR30408:SF13">
    <property type="entry name" value="TYPE I RESTRICTION ENZYME HINDI SPECIFICITY SUBUNIT"/>
    <property type="match status" value="1"/>
</dbReference>
<keyword evidence="5" id="KW-0255">Endonuclease</keyword>
<comment type="similarity">
    <text evidence="1">Belongs to the type-I restriction system S methylase family.</text>
</comment>
<protein>
    <submittedName>
        <fullName evidence="5">Restriction endonuclease subunit S</fullName>
    </submittedName>
</protein>
<dbReference type="InterPro" id="IPR000055">
    <property type="entry name" value="Restrct_endonuc_typeI_TRD"/>
</dbReference>
<dbReference type="GO" id="GO:0009307">
    <property type="term" value="P:DNA restriction-modification system"/>
    <property type="evidence" value="ECO:0007669"/>
    <property type="project" value="UniProtKB-KW"/>
</dbReference>